<protein>
    <submittedName>
        <fullName evidence="1">DUF4835 family protein</fullName>
    </submittedName>
</protein>
<dbReference type="InterPro" id="IPR032274">
    <property type="entry name" value="DUF4835"/>
</dbReference>
<dbReference type="OrthoDB" id="9773381at2"/>
<dbReference type="AlphaFoldDB" id="A0A5M8QTH7"/>
<dbReference type="Pfam" id="PF16119">
    <property type="entry name" value="DUF4835"/>
    <property type="match status" value="1"/>
</dbReference>
<organism evidence="1 2">
    <name type="scientific">Dyadobacter flavalbus</name>
    <dbReference type="NCBI Taxonomy" id="2579942"/>
    <lineage>
        <taxon>Bacteria</taxon>
        <taxon>Pseudomonadati</taxon>
        <taxon>Bacteroidota</taxon>
        <taxon>Cytophagia</taxon>
        <taxon>Cytophagales</taxon>
        <taxon>Spirosomataceae</taxon>
        <taxon>Dyadobacter</taxon>
    </lineage>
</organism>
<name>A0A5M8QTH7_9BACT</name>
<sequence>MDGGMKKILFLLLLFFFLKAPESLYAQEFQFTVNLNYEQLVAQQKTDPQSMSQLQTYMNDFLNNTRWTNDEFNKEEKIKCKLNVNLTRSLNQGSYEGNAQLVVSRPVYNSSYETVLFTYVDKNFTFSYLPSTQLYFNENSYTEELPYILAFYANVALIFDYDSFSRMGGSPYVQKAFNLVNQARNSSPNKRGWDSNGDTRNRYWLIENLMSQQFTPFREGMYKYYREGLDIAIQNPAGTRASVLEFLDILSSVNQLRPASVVINSFFDAKSDELYKILIEGLPEERAQAYNILVSLDPSKTQLYQRLTL</sequence>
<comment type="caution">
    <text evidence="1">The sequence shown here is derived from an EMBL/GenBank/DDBJ whole genome shotgun (WGS) entry which is preliminary data.</text>
</comment>
<reference evidence="1 2" key="1">
    <citation type="submission" date="2019-05" db="EMBL/GenBank/DDBJ databases">
        <authorList>
            <person name="Qu J.-H."/>
        </authorList>
    </citation>
    <scope>NUCLEOTIDE SEQUENCE [LARGE SCALE GENOMIC DNA]</scope>
    <source>
        <strain evidence="1 2">NS28</strain>
    </source>
</reference>
<dbReference type="Proteomes" id="UP000323994">
    <property type="component" value="Unassembled WGS sequence"/>
</dbReference>
<evidence type="ECO:0000313" key="2">
    <source>
        <dbReference type="Proteomes" id="UP000323994"/>
    </source>
</evidence>
<gene>
    <name evidence="1" type="ORF">FEM33_18090</name>
</gene>
<keyword evidence="2" id="KW-1185">Reference proteome</keyword>
<accession>A0A5M8QTH7</accession>
<evidence type="ECO:0000313" key="1">
    <source>
        <dbReference type="EMBL" id="KAA6438581.1"/>
    </source>
</evidence>
<dbReference type="EMBL" id="VBSN01000049">
    <property type="protein sequence ID" value="KAA6438581.1"/>
    <property type="molecule type" value="Genomic_DNA"/>
</dbReference>
<proteinExistence type="predicted"/>